<protein>
    <submittedName>
        <fullName evidence="1">Uncharacterized protein</fullName>
    </submittedName>
</protein>
<proteinExistence type="predicted"/>
<comment type="caution">
    <text evidence="1">The sequence shown here is derived from an EMBL/GenBank/DDBJ whole genome shotgun (WGS) entry which is preliminary data.</text>
</comment>
<name>X1G482_9ZZZZ</name>
<dbReference type="EMBL" id="BARU01012311">
    <property type="protein sequence ID" value="GAH39615.1"/>
    <property type="molecule type" value="Genomic_DNA"/>
</dbReference>
<dbReference type="AlphaFoldDB" id="X1G482"/>
<sequence>MLKRISKKRLIKHIIYFSEKVDYWIKQIRKFDQKLYHPPKKYKVTEYDMKKNEDGTCEISYSYAEKGGNMNVSGDFFYCISMMNSMNQMGYYTQEEKKDEKKDIQTKT</sequence>
<accession>X1G482</accession>
<organism evidence="1">
    <name type="scientific">marine sediment metagenome</name>
    <dbReference type="NCBI Taxonomy" id="412755"/>
    <lineage>
        <taxon>unclassified sequences</taxon>
        <taxon>metagenomes</taxon>
        <taxon>ecological metagenomes</taxon>
    </lineage>
</organism>
<reference evidence="1" key="1">
    <citation type="journal article" date="2014" name="Front. Microbiol.">
        <title>High frequency of phylogenetically diverse reductive dehalogenase-homologous genes in deep subseafloor sedimentary metagenomes.</title>
        <authorList>
            <person name="Kawai M."/>
            <person name="Futagami T."/>
            <person name="Toyoda A."/>
            <person name="Takaki Y."/>
            <person name="Nishi S."/>
            <person name="Hori S."/>
            <person name="Arai W."/>
            <person name="Tsubouchi T."/>
            <person name="Morono Y."/>
            <person name="Uchiyama I."/>
            <person name="Ito T."/>
            <person name="Fujiyama A."/>
            <person name="Inagaki F."/>
            <person name="Takami H."/>
        </authorList>
    </citation>
    <scope>NUCLEOTIDE SEQUENCE</scope>
    <source>
        <strain evidence="1">Expedition CK06-06</strain>
    </source>
</reference>
<evidence type="ECO:0000313" key="1">
    <source>
        <dbReference type="EMBL" id="GAH39615.1"/>
    </source>
</evidence>
<gene>
    <name evidence="1" type="ORF">S03H2_22756</name>
</gene>